<dbReference type="Proteomes" id="UP000192674">
    <property type="component" value="Unassembled WGS sequence"/>
</dbReference>
<dbReference type="RefSeq" id="WP_327224961.1">
    <property type="nucleotide sequence ID" value="NZ_FWXV01000012.1"/>
</dbReference>
<evidence type="ECO:0000313" key="3">
    <source>
        <dbReference type="Proteomes" id="UP000192674"/>
    </source>
</evidence>
<dbReference type="AlphaFoldDB" id="A0A1W2FVP9"/>
<name>A0A1W2FVP9_KIBAR</name>
<comment type="similarity">
    <text evidence="1">Belongs to the asp23 family.</text>
</comment>
<dbReference type="EMBL" id="FWXV01000012">
    <property type="protein sequence ID" value="SMD25943.1"/>
    <property type="molecule type" value="Genomic_DNA"/>
</dbReference>
<evidence type="ECO:0000313" key="2">
    <source>
        <dbReference type="EMBL" id="SMD25943.1"/>
    </source>
</evidence>
<sequence length="121" mass="12311">MFESVVSAPVVAAVAVDAANSVPGVRVQPGFTDLVGSVARIARQRVKGLDPAPTEGVRVRFVDDAGTTIEVDVATSGQDQAAVTARLVQQAVASAVSDATGLDVTSVLVSILDIDVPRLAT</sequence>
<evidence type="ECO:0000256" key="1">
    <source>
        <dbReference type="ARBA" id="ARBA00005721"/>
    </source>
</evidence>
<dbReference type="InterPro" id="IPR005531">
    <property type="entry name" value="Asp23"/>
</dbReference>
<gene>
    <name evidence="2" type="ORF">SAMN05661093_09521</name>
</gene>
<reference evidence="2 3" key="1">
    <citation type="submission" date="2017-04" db="EMBL/GenBank/DDBJ databases">
        <authorList>
            <person name="Afonso C.L."/>
            <person name="Miller P.J."/>
            <person name="Scott M.A."/>
            <person name="Spackman E."/>
            <person name="Goraichik I."/>
            <person name="Dimitrov K.M."/>
            <person name="Suarez D.L."/>
            <person name="Swayne D.E."/>
        </authorList>
    </citation>
    <scope>NUCLEOTIDE SEQUENCE [LARGE SCALE GENOMIC DNA]</scope>
    <source>
        <strain evidence="2 3">DSM 43828</strain>
    </source>
</reference>
<accession>A0A1W2FVP9</accession>
<proteinExistence type="inferred from homology"/>
<dbReference type="Pfam" id="PF03780">
    <property type="entry name" value="Asp23"/>
    <property type="match status" value="1"/>
</dbReference>
<keyword evidence="3" id="KW-1185">Reference proteome</keyword>
<organism evidence="2 3">
    <name type="scientific">Kibdelosporangium aridum</name>
    <dbReference type="NCBI Taxonomy" id="2030"/>
    <lineage>
        <taxon>Bacteria</taxon>
        <taxon>Bacillati</taxon>
        <taxon>Actinomycetota</taxon>
        <taxon>Actinomycetes</taxon>
        <taxon>Pseudonocardiales</taxon>
        <taxon>Pseudonocardiaceae</taxon>
        <taxon>Kibdelosporangium</taxon>
    </lineage>
</organism>
<protein>
    <submittedName>
        <fullName evidence="2">Uncharacterized conserved protein YloU, alkaline shock protein (Asp23) family</fullName>
    </submittedName>
</protein>